<feature type="region of interest" description="Disordered" evidence="1">
    <location>
        <begin position="316"/>
        <end position="439"/>
    </location>
</feature>
<comment type="caution">
    <text evidence="2">The sequence shown here is derived from an EMBL/GenBank/DDBJ whole genome shotgun (WGS) entry which is preliminary data.</text>
</comment>
<feature type="compositionally biased region" description="Polar residues" evidence="1">
    <location>
        <begin position="962"/>
        <end position="974"/>
    </location>
</feature>
<feature type="compositionally biased region" description="Basic and acidic residues" evidence="1">
    <location>
        <begin position="723"/>
        <end position="734"/>
    </location>
</feature>
<evidence type="ECO:0000313" key="3">
    <source>
        <dbReference type="Proteomes" id="UP001375240"/>
    </source>
</evidence>
<organism evidence="2 3">
    <name type="scientific">Orbilia brochopaga</name>
    <dbReference type="NCBI Taxonomy" id="3140254"/>
    <lineage>
        <taxon>Eukaryota</taxon>
        <taxon>Fungi</taxon>
        <taxon>Dikarya</taxon>
        <taxon>Ascomycota</taxon>
        <taxon>Pezizomycotina</taxon>
        <taxon>Orbiliomycetes</taxon>
        <taxon>Orbiliales</taxon>
        <taxon>Orbiliaceae</taxon>
        <taxon>Orbilia</taxon>
    </lineage>
</organism>
<feature type="region of interest" description="Disordered" evidence="1">
    <location>
        <begin position="26"/>
        <end position="194"/>
    </location>
</feature>
<accession>A0AAV9UHP4</accession>
<gene>
    <name evidence="2" type="ORF">TWF696_009082</name>
</gene>
<dbReference type="EMBL" id="JAVHNQ010000008">
    <property type="protein sequence ID" value="KAK6340762.1"/>
    <property type="molecule type" value="Genomic_DNA"/>
</dbReference>
<feature type="compositionally biased region" description="Basic and acidic residues" evidence="1">
    <location>
        <begin position="933"/>
        <end position="949"/>
    </location>
</feature>
<dbReference type="Proteomes" id="UP001375240">
    <property type="component" value="Unassembled WGS sequence"/>
</dbReference>
<feature type="compositionally biased region" description="Basic and acidic residues" evidence="1">
    <location>
        <begin position="558"/>
        <end position="568"/>
    </location>
</feature>
<dbReference type="AlphaFoldDB" id="A0AAV9UHP4"/>
<feature type="compositionally biased region" description="Basic and acidic residues" evidence="1">
    <location>
        <begin position="128"/>
        <end position="137"/>
    </location>
</feature>
<feature type="compositionally biased region" description="Polar residues" evidence="1">
    <location>
        <begin position="34"/>
        <end position="48"/>
    </location>
</feature>
<protein>
    <submittedName>
        <fullName evidence="2">Uncharacterized protein</fullName>
    </submittedName>
</protein>
<feature type="compositionally biased region" description="Low complexity" evidence="1">
    <location>
        <begin position="92"/>
        <end position="116"/>
    </location>
</feature>
<feature type="compositionally biased region" description="Low complexity" evidence="1">
    <location>
        <begin position="174"/>
        <end position="189"/>
    </location>
</feature>
<feature type="region of interest" description="Disordered" evidence="1">
    <location>
        <begin position="676"/>
        <end position="785"/>
    </location>
</feature>
<sequence length="991" mass="108365">MPKGRGHEHEVSLTFKYAYRPSHLRREEALLSPHGSQTNLEAAGNPNQSRRPSVCSPSSPPLRQDAIYQSFPNLSPRGSPVRSQGRPSRLTPPQQIAALAPAPLHSPAHSPRASPRVTPQRTPIGELEQFKWTDSHTESPLTFQMTDGDTSPAVPSNSSKSTGVPPAPLDGPDSSDFSGSSKSMSNANSRGRSESLARFLDQDYSPPIQRADYDAGKQAAILGVPTLLRRPDGLGSFNTKQTSMTRGDSFGDNDGPTLAMNSQVVKQQKTSGWFGLIRGPLTFPIKVSMGKTLGNTCIPRKPRKELNMTIRSLEELPNSRVSQQQQPSLQIQTKPPTPIEVSKVSLRSDSRSKKHGVGTWKNKVRRSNDTTPKVDSAPEPPKVVDDDQGSCYVAGEAHRLHTPVSSPRIPKSPPTPAAISPRTINPKEKKRLPSYFDLQRRETANISPFTEHDRGFTLMPLTEVEKERREGVKTQVARLPHFVQVPMFSRAAPFAQTEDYSAGLTPDGSSRRSSFPPGHRDSNRSSASGAPDGIRRSSFGYRDHMSFITKPEGYSTKDNSEKQTRDNSRAGSGSVLGFDPRERQQRQDSSQAESTGSRKSSLGERRASKVMAKLDMSQNKSSEKKTNDGNGNSTHSKQSSQKLVHWRGAEVTEEEAKILDMLVGKNRLFSEMLMSPLDSSQTGESALEQDEYPRPGEGPVTVLRRPSWRRFASTVGSSPLSGLREEDASSDRTPRPNTGDGVPDARELYAEAMQEMQGTSAGAARSRNRKQQEDLMASAPSQQSTVDDQINSMDFITNALDPEQSDAPSMEAPASGASTWSRTTTTTRAKYKTEILSISTLYNQVVEETTTESPVSSKRSLVAQSRRPSTARAPSAMTLPQRPNAGLRNNPTKRSHSDSVVPGVNQAATGPQISKRRSSTLSLLRRIGQTLGKSEKEKDMGDDNDRDQTSPKLSETPEDSDGGQTTIQPRSLNDLSVLPTLHDVRTSGRDD</sequence>
<name>A0AAV9UHP4_9PEZI</name>
<feature type="region of interest" description="Disordered" evidence="1">
    <location>
        <begin position="848"/>
        <end position="991"/>
    </location>
</feature>
<keyword evidence="3" id="KW-1185">Reference proteome</keyword>
<feature type="compositionally biased region" description="Low complexity" evidence="1">
    <location>
        <begin position="49"/>
        <end position="63"/>
    </location>
</feature>
<proteinExistence type="predicted"/>
<feature type="compositionally biased region" description="Polar residues" evidence="1">
    <location>
        <begin position="138"/>
        <end position="162"/>
    </location>
</feature>
<feature type="compositionally biased region" description="Polar residues" evidence="1">
    <location>
        <begin position="628"/>
        <end position="642"/>
    </location>
</feature>
<feature type="compositionally biased region" description="Polar residues" evidence="1">
    <location>
        <begin position="848"/>
        <end position="868"/>
    </location>
</feature>
<feature type="compositionally biased region" description="Basic and acidic residues" evidence="1">
    <location>
        <begin position="982"/>
        <end position="991"/>
    </location>
</feature>
<reference evidence="2 3" key="1">
    <citation type="submission" date="2019-10" db="EMBL/GenBank/DDBJ databases">
        <authorList>
            <person name="Palmer J.M."/>
        </authorList>
    </citation>
    <scope>NUCLEOTIDE SEQUENCE [LARGE SCALE GENOMIC DNA]</scope>
    <source>
        <strain evidence="2 3">TWF696</strain>
    </source>
</reference>
<evidence type="ECO:0000256" key="1">
    <source>
        <dbReference type="SAM" id="MobiDB-lite"/>
    </source>
</evidence>
<feature type="compositionally biased region" description="Low complexity" evidence="1">
    <location>
        <begin position="323"/>
        <end position="332"/>
    </location>
</feature>
<feature type="region of interest" description="Disordered" evidence="1">
    <location>
        <begin position="499"/>
        <end position="648"/>
    </location>
</feature>
<feature type="compositionally biased region" description="Polar residues" evidence="1">
    <location>
        <begin position="587"/>
        <end position="600"/>
    </location>
</feature>
<evidence type="ECO:0000313" key="2">
    <source>
        <dbReference type="EMBL" id="KAK6340762.1"/>
    </source>
</evidence>